<feature type="domain" description="Translation elongation factor EFTs/EF1B dimerisation" evidence="5">
    <location>
        <begin position="199"/>
        <end position="414"/>
    </location>
</feature>
<accession>A0A7R9BNJ8</accession>
<proteinExistence type="inferred from homology"/>
<dbReference type="EMBL" id="OA882893">
    <property type="protein sequence ID" value="CAD7277280.1"/>
    <property type="molecule type" value="Genomic_DNA"/>
</dbReference>
<dbReference type="GO" id="GO:0070125">
    <property type="term" value="P:mitochondrial translational elongation"/>
    <property type="evidence" value="ECO:0007669"/>
    <property type="project" value="TreeGrafter"/>
</dbReference>
<gene>
    <name evidence="6" type="ORF">NMOB1V02_LOCUS5015</name>
</gene>
<dbReference type="CDD" id="cd14275">
    <property type="entry name" value="UBA_EF-Ts"/>
    <property type="match status" value="1"/>
</dbReference>
<dbReference type="EMBL" id="CAJPEX010000856">
    <property type="protein sequence ID" value="CAG0917432.1"/>
    <property type="molecule type" value="Genomic_DNA"/>
</dbReference>
<dbReference type="PROSITE" id="PS01127">
    <property type="entry name" value="EF_TS_2"/>
    <property type="match status" value="2"/>
</dbReference>
<dbReference type="Gene3D" id="3.30.479.20">
    <property type="entry name" value="Elongation factor Ts, dimerisation domain"/>
    <property type="match status" value="3"/>
</dbReference>
<comment type="function">
    <text evidence="4">Associates with the EF-Tu.GDP complex and induces the exchange of GDP to GTP. It remains bound to the aminoacyl-tRNA.EF-Tu.GTP complex up to the GTP hydrolysis stage on the ribosome.</text>
</comment>
<reference evidence="6" key="1">
    <citation type="submission" date="2020-11" db="EMBL/GenBank/DDBJ databases">
        <authorList>
            <person name="Tran Van P."/>
        </authorList>
    </citation>
    <scope>NUCLEOTIDE SEQUENCE</scope>
</reference>
<evidence type="ECO:0000313" key="6">
    <source>
        <dbReference type="EMBL" id="CAD7277280.1"/>
    </source>
</evidence>
<feature type="domain" description="Translation elongation factor EFTs/EF1B dimerisation" evidence="5">
    <location>
        <begin position="39"/>
        <end position="84"/>
    </location>
</feature>
<name>A0A7R9BNJ8_9CRUS</name>
<dbReference type="OrthoDB" id="277235at2759"/>
<dbReference type="Proteomes" id="UP000678499">
    <property type="component" value="Unassembled WGS sequence"/>
</dbReference>
<sequence>SEEWLHAQAQQEGWSRATKLESRVASQGLVGILMRRNVAAMVEVNCETDFVARNELFKQLVKDVASSCLDNFASRVGSAGQANKAKERDTSVGCRFIYKKCARIFMTRMKLPWLYRCLSTVAPNVASVEKSSLSILRKKTGYSFLNCKKALALHDNDIAKSEEWLHAQAQQEGWSRATKLESRVASQGLVGILMRRNVAAMVEVNCETDFVARNELFKQLVKDVASSCLDNFASRILISGEELKELKLHGGRLLADDLALGVGKLGENLVARRGCAFGVAHETGSISAYAHPSNTAGVPSGDHAVFFVGRVGGLVAFDGFCRNPDVGLQLCRHIVGMKPSSIGQIDEFLAKQAAGSDQDNIPAAAAVEDEETQKKDESRLIFQEFLEDENVLVGDVLLENGILVSDFVRFECGES</sequence>
<dbReference type="Pfam" id="PF00889">
    <property type="entry name" value="EF_TS"/>
    <property type="match status" value="2"/>
</dbReference>
<keyword evidence="7" id="KW-1185">Reference proteome</keyword>
<dbReference type="GO" id="GO:0005739">
    <property type="term" value="C:mitochondrion"/>
    <property type="evidence" value="ECO:0007669"/>
    <property type="project" value="GOC"/>
</dbReference>
<keyword evidence="3 4" id="KW-0648">Protein biosynthesis</keyword>
<keyword evidence="2 4" id="KW-0251">Elongation factor</keyword>
<comment type="similarity">
    <text evidence="1 4">Belongs to the EF-Ts family.</text>
</comment>
<dbReference type="GO" id="GO:0003746">
    <property type="term" value="F:translation elongation factor activity"/>
    <property type="evidence" value="ECO:0007669"/>
    <property type="project" value="UniProtKB-KW"/>
</dbReference>
<evidence type="ECO:0000259" key="5">
    <source>
        <dbReference type="Pfam" id="PF00889"/>
    </source>
</evidence>
<dbReference type="Pfam" id="PF25025">
    <property type="entry name" value="EF-Ts_N"/>
    <property type="match status" value="1"/>
</dbReference>
<evidence type="ECO:0000256" key="3">
    <source>
        <dbReference type="ARBA" id="ARBA00022917"/>
    </source>
</evidence>
<dbReference type="PANTHER" id="PTHR11741:SF0">
    <property type="entry name" value="ELONGATION FACTOR TS, MITOCHONDRIAL"/>
    <property type="match status" value="1"/>
</dbReference>
<dbReference type="AlphaFoldDB" id="A0A7R9BNJ8"/>
<dbReference type="SUPFAM" id="SSF54713">
    <property type="entry name" value="Elongation factor Ts (EF-Ts), dimerisation domain"/>
    <property type="match status" value="2"/>
</dbReference>
<dbReference type="SUPFAM" id="SSF46934">
    <property type="entry name" value="UBA-like"/>
    <property type="match status" value="1"/>
</dbReference>
<dbReference type="NCBIfam" id="TIGR00116">
    <property type="entry name" value="tsf"/>
    <property type="match status" value="1"/>
</dbReference>
<dbReference type="Gene3D" id="1.10.8.10">
    <property type="entry name" value="DNA helicase RuvA subunit, C-terminal domain"/>
    <property type="match status" value="1"/>
</dbReference>
<dbReference type="InterPro" id="IPR036402">
    <property type="entry name" value="EF-Ts_dimer_sf"/>
</dbReference>
<dbReference type="InterPro" id="IPR018101">
    <property type="entry name" value="Transl_elong_Ts_CS"/>
</dbReference>
<evidence type="ECO:0000256" key="4">
    <source>
        <dbReference type="RuleBase" id="RU000642"/>
    </source>
</evidence>
<organism evidence="6">
    <name type="scientific">Notodromas monacha</name>
    <dbReference type="NCBI Taxonomy" id="399045"/>
    <lineage>
        <taxon>Eukaryota</taxon>
        <taxon>Metazoa</taxon>
        <taxon>Ecdysozoa</taxon>
        <taxon>Arthropoda</taxon>
        <taxon>Crustacea</taxon>
        <taxon>Oligostraca</taxon>
        <taxon>Ostracoda</taxon>
        <taxon>Podocopa</taxon>
        <taxon>Podocopida</taxon>
        <taxon>Cypridocopina</taxon>
        <taxon>Cypridoidea</taxon>
        <taxon>Cyprididae</taxon>
        <taxon>Notodromas</taxon>
    </lineage>
</organism>
<dbReference type="InterPro" id="IPR001816">
    <property type="entry name" value="Transl_elong_EFTs/EF1B"/>
</dbReference>
<evidence type="ECO:0000256" key="1">
    <source>
        <dbReference type="ARBA" id="ARBA00005532"/>
    </source>
</evidence>
<dbReference type="PROSITE" id="PS01126">
    <property type="entry name" value="EF_TS_1"/>
    <property type="match status" value="1"/>
</dbReference>
<dbReference type="InterPro" id="IPR009060">
    <property type="entry name" value="UBA-like_sf"/>
</dbReference>
<evidence type="ECO:0000313" key="7">
    <source>
        <dbReference type="Proteomes" id="UP000678499"/>
    </source>
</evidence>
<dbReference type="InterPro" id="IPR014039">
    <property type="entry name" value="Transl_elong_EFTs/EF1B_dimer"/>
</dbReference>
<dbReference type="HAMAP" id="MF_00050">
    <property type="entry name" value="EF_Ts"/>
    <property type="match status" value="2"/>
</dbReference>
<feature type="non-terminal residue" evidence="6">
    <location>
        <position position="1"/>
    </location>
</feature>
<evidence type="ECO:0000256" key="2">
    <source>
        <dbReference type="ARBA" id="ARBA00022768"/>
    </source>
</evidence>
<protein>
    <recommendedName>
        <fullName evidence="4">Elongation factor Ts</fullName>
    </recommendedName>
</protein>
<dbReference type="PANTHER" id="PTHR11741">
    <property type="entry name" value="ELONGATION FACTOR TS"/>
    <property type="match status" value="1"/>
</dbReference>